<gene>
    <name evidence="4" type="ORF">THAR02_05570</name>
</gene>
<dbReference type="Proteomes" id="UP000034112">
    <property type="component" value="Unassembled WGS sequence"/>
</dbReference>
<dbReference type="OrthoDB" id="1908178at2759"/>
<dbReference type="InterPro" id="IPR002885">
    <property type="entry name" value="PPR_rpt"/>
</dbReference>
<dbReference type="InterPro" id="IPR024370">
    <property type="entry name" value="PBP_domain"/>
</dbReference>
<dbReference type="InterPro" id="IPR052738">
    <property type="entry name" value="ABC-Tungstate_binding"/>
</dbReference>
<comment type="caution">
    <text evidence="4">The sequence shown here is derived from an EMBL/GenBank/DDBJ whole genome shotgun (WGS) entry which is preliminary data.</text>
</comment>
<evidence type="ECO:0000259" key="3">
    <source>
        <dbReference type="Pfam" id="PF12849"/>
    </source>
</evidence>
<dbReference type="AlphaFoldDB" id="A0A0F9XCM6"/>
<feature type="repeat" description="PPR" evidence="1">
    <location>
        <begin position="645"/>
        <end position="679"/>
    </location>
</feature>
<feature type="chain" id="PRO_5002529733" description="PBP domain-containing protein" evidence="2">
    <location>
        <begin position="22"/>
        <end position="951"/>
    </location>
</feature>
<dbReference type="SUPFAM" id="SSF53850">
    <property type="entry name" value="Periplasmic binding protein-like II"/>
    <property type="match status" value="1"/>
</dbReference>
<feature type="domain" description="PBP" evidence="3">
    <location>
        <begin position="41"/>
        <end position="279"/>
    </location>
</feature>
<dbReference type="PANTHER" id="PTHR37945">
    <property type="entry name" value="EXTRACELLULAR TUNGSTATE BINDING PROTEIN"/>
    <property type="match status" value="1"/>
</dbReference>
<dbReference type="InterPro" id="IPR011990">
    <property type="entry name" value="TPR-like_helical_dom_sf"/>
</dbReference>
<dbReference type="Gene3D" id="3.40.190.10">
    <property type="entry name" value="Periplasmic binding protein-like II"/>
    <property type="match status" value="2"/>
</dbReference>
<evidence type="ECO:0000256" key="2">
    <source>
        <dbReference type="SAM" id="SignalP"/>
    </source>
</evidence>
<sequence>MVHLCKFAAVVALTVAAPSAAIDPNAIYDGGIKGNNGTIQLAIGNGGAGQSGLIKALADAYIKDSVSNGTKPFRVAWYTSDTTYSIQYLQSGLIDVGITYNPAAEKIAIDQGIALSPSYYAFRDHFILAGPPSNPANISKSTDIYTMFSQIRQVAENEVTTPPVRFLSRYDKSATNIKDTLLWASIGQVPWATAYSTWYHQYIAFPIQALTAAILLNEYTITDRGTYLSLDAKLRNQTVIYKAGSDSTDDPLLNPAHLLVGKKAPHPKVASDFAKWVVGKRGQAVIVGFKKDGQQLYSPAPSNSTAQPQAPTCNYLDFPYFFRPASKTSPTRQHHEEEPMKLPGRVDGSFCGAVLSTRSSAAATLRNNVNVFPRPQPRDASQRPAAPVKAPVTTHHSLVCPRSSQWLLATFVPGLEKHRTAPTQKTQIPRRTARAYGTAAASLAAGTRQRPPPVVIQDKDKMLSYVDQAEVGTAEEYFDFYRDPYRRGYAAPDGPKLRVSERKGDVQYPSSEETAMVDDGTQGVLVRLQTAIGQRLRHPHRYTLDGIYKLYCQLPEPRMLCLTWQWRNRLLKVMGTPQKRDMDTMLRYFALVADVKNAGLTLRRSQWNFALAFASKYTARATTEEMESALRIWKEMEKEAQVMGNDVTFNILFDVAAKAGNFTLADMIYKEMENRGIEFNRFHHVSLIHYFGLKLDSGGLRAAYREMVESGEMIDTVVLNCVISGLLRCGEEGAAEETYQRMKNDHHMAAEIPQKDYMMNKVVTKVLMMFTRVGKQHPELKKSFQTNVSLTPNLHTYKLLVDHYATRIGNLQKVAQYLDEMKHLKVSIEPTIFLALFKGFYIHGGFTGSDWSEQRLEGVLAAFYQAHDERAEGFRIDQWVVIWALRAVKKCCSNETLLETFDSMSQRWDINPDRQQFMHALFENILHDKDLKSTRNEDLQYQRSRKDTSWL</sequence>
<protein>
    <recommendedName>
        <fullName evidence="3">PBP domain-containing protein</fullName>
    </recommendedName>
</protein>
<evidence type="ECO:0000313" key="4">
    <source>
        <dbReference type="EMBL" id="KKP02320.1"/>
    </source>
</evidence>
<dbReference type="PANTHER" id="PTHR37945:SF1">
    <property type="entry name" value="EXTRACELLULAR TUNGSTATE BINDING PROTEIN"/>
    <property type="match status" value="1"/>
</dbReference>
<proteinExistence type="predicted"/>
<dbReference type="Gene3D" id="1.25.40.10">
    <property type="entry name" value="Tetratricopeptide repeat domain"/>
    <property type="match status" value="1"/>
</dbReference>
<accession>A0A0F9XCM6</accession>
<dbReference type="Pfam" id="PF01535">
    <property type="entry name" value="PPR"/>
    <property type="match status" value="2"/>
</dbReference>
<reference evidence="5" key="1">
    <citation type="journal article" date="2015" name="Genome Announc.">
        <title>Draft whole-genome sequence of the biocontrol agent Trichoderma harzianum T6776.</title>
        <authorList>
            <person name="Baroncelli R."/>
            <person name="Piaggeschi G."/>
            <person name="Fiorini L."/>
            <person name="Bertolini E."/>
            <person name="Zapparata A."/>
            <person name="Pe M.E."/>
            <person name="Sarrocco S."/>
            <person name="Vannacci G."/>
        </authorList>
    </citation>
    <scope>NUCLEOTIDE SEQUENCE [LARGE SCALE GENOMIC DNA]</scope>
    <source>
        <strain evidence="5">T6776</strain>
    </source>
</reference>
<dbReference type="Pfam" id="PF12849">
    <property type="entry name" value="PBP_like_2"/>
    <property type="match status" value="1"/>
</dbReference>
<dbReference type="PROSITE" id="PS51375">
    <property type="entry name" value="PPR"/>
    <property type="match status" value="1"/>
</dbReference>
<dbReference type="NCBIfam" id="TIGR00756">
    <property type="entry name" value="PPR"/>
    <property type="match status" value="1"/>
</dbReference>
<feature type="signal peptide" evidence="2">
    <location>
        <begin position="1"/>
        <end position="21"/>
    </location>
</feature>
<evidence type="ECO:0000313" key="5">
    <source>
        <dbReference type="Proteomes" id="UP000034112"/>
    </source>
</evidence>
<keyword evidence="2" id="KW-0732">Signal</keyword>
<name>A0A0F9XCM6_TRIHA</name>
<evidence type="ECO:0000256" key="1">
    <source>
        <dbReference type="PROSITE-ProRule" id="PRU00708"/>
    </source>
</evidence>
<organism evidence="4 5">
    <name type="scientific">Trichoderma harzianum</name>
    <name type="common">Hypocrea lixii</name>
    <dbReference type="NCBI Taxonomy" id="5544"/>
    <lineage>
        <taxon>Eukaryota</taxon>
        <taxon>Fungi</taxon>
        <taxon>Dikarya</taxon>
        <taxon>Ascomycota</taxon>
        <taxon>Pezizomycotina</taxon>
        <taxon>Sordariomycetes</taxon>
        <taxon>Hypocreomycetidae</taxon>
        <taxon>Hypocreales</taxon>
        <taxon>Hypocreaceae</taxon>
        <taxon>Trichoderma</taxon>
    </lineage>
</organism>
<dbReference type="EMBL" id="JOKZ01000155">
    <property type="protein sequence ID" value="KKP02320.1"/>
    <property type="molecule type" value="Genomic_DNA"/>
</dbReference>